<dbReference type="PANTHER" id="PTHR37834:SF2">
    <property type="entry name" value="ESTERASE, SGNH HYDROLASE-TYPE"/>
    <property type="match status" value="1"/>
</dbReference>
<dbReference type="InterPro" id="IPR037461">
    <property type="entry name" value="CtCE2-like_dom"/>
</dbReference>
<name>A0ABP8L898_9BACT</name>
<evidence type="ECO:0000259" key="2">
    <source>
        <dbReference type="Pfam" id="PF17996"/>
    </source>
</evidence>
<dbReference type="SUPFAM" id="SSF52266">
    <property type="entry name" value="SGNH hydrolase"/>
    <property type="match status" value="1"/>
</dbReference>
<reference evidence="4" key="1">
    <citation type="journal article" date="2019" name="Int. J. Syst. Evol. Microbiol.">
        <title>The Global Catalogue of Microorganisms (GCM) 10K type strain sequencing project: providing services to taxonomists for standard genome sequencing and annotation.</title>
        <authorList>
            <consortium name="The Broad Institute Genomics Platform"/>
            <consortium name="The Broad Institute Genome Sequencing Center for Infectious Disease"/>
            <person name="Wu L."/>
            <person name="Ma J."/>
        </authorList>
    </citation>
    <scope>NUCLEOTIDE SEQUENCE [LARGE SCALE GENOMIC DNA]</scope>
    <source>
        <strain evidence="4">JCM 17926</strain>
    </source>
</reference>
<dbReference type="InterPro" id="IPR040794">
    <property type="entry name" value="CE2_N"/>
</dbReference>
<keyword evidence="3" id="KW-0378">Hydrolase</keyword>
<dbReference type="InterPro" id="IPR052762">
    <property type="entry name" value="PCW_deacetylase/CE"/>
</dbReference>
<dbReference type="Pfam" id="PF17996">
    <property type="entry name" value="CE2_N"/>
    <property type="match status" value="1"/>
</dbReference>
<sequence length="372" mass="40632">MDFRHTSLVAAISLLCLSCSSLPRSTDTTAELQATALHPYGRYTLNSAQHLELVSSAAHFGFSFEGNEAAIYASIPNADGHNYLQYELDGEYQKRIRIAGNATDPILISAPSEGKHTVWVYKATEAHTGPIEIRKITGRNLEAIEEKAAPVIEFIGNSITCGAAADPSEVPCGTGEYHDQHNALMAYGPRVAKAVGANYVISCVSGIGAYRNWNSDGPTMPEVYEQVDFRDTSPQRWDFSAFTPQVVSIALGTNDFSNGDGKKERLPFDSTRFVNSYISFVQQVKKKYPAAQIALLSSAMVNGNNRITLQNALTVVKEQIDARYPADRPVALHFFQPMQASGCSGHPSVQEHAVLAEELAPFFTKLLAPQRE</sequence>
<evidence type="ECO:0000259" key="1">
    <source>
        <dbReference type="Pfam" id="PF13472"/>
    </source>
</evidence>
<dbReference type="Proteomes" id="UP001500552">
    <property type="component" value="Unassembled WGS sequence"/>
</dbReference>
<dbReference type="InterPro" id="IPR036514">
    <property type="entry name" value="SGNH_hydro_sf"/>
</dbReference>
<accession>A0ABP8L898</accession>
<feature type="domain" description="Carbohydrate esterase 2 N-terminal" evidence="2">
    <location>
        <begin position="41"/>
        <end position="137"/>
    </location>
</feature>
<feature type="domain" description="SGNH hydrolase-type esterase" evidence="1">
    <location>
        <begin position="154"/>
        <end position="297"/>
    </location>
</feature>
<dbReference type="RefSeq" id="WP_345156563.1">
    <property type="nucleotide sequence ID" value="NZ_BAABHC010000002.1"/>
</dbReference>
<organism evidence="3 4">
    <name type="scientific">Pontibacter saemangeumensis</name>
    <dbReference type="NCBI Taxonomy" id="1084525"/>
    <lineage>
        <taxon>Bacteria</taxon>
        <taxon>Pseudomonadati</taxon>
        <taxon>Bacteroidota</taxon>
        <taxon>Cytophagia</taxon>
        <taxon>Cytophagales</taxon>
        <taxon>Hymenobacteraceae</taxon>
        <taxon>Pontibacter</taxon>
    </lineage>
</organism>
<proteinExistence type="predicted"/>
<evidence type="ECO:0000313" key="3">
    <source>
        <dbReference type="EMBL" id="GAA4424736.1"/>
    </source>
</evidence>
<keyword evidence="4" id="KW-1185">Reference proteome</keyword>
<dbReference type="InterPro" id="IPR013830">
    <property type="entry name" value="SGNH_hydro"/>
</dbReference>
<evidence type="ECO:0000313" key="4">
    <source>
        <dbReference type="Proteomes" id="UP001500552"/>
    </source>
</evidence>
<dbReference type="EMBL" id="BAABHC010000002">
    <property type="protein sequence ID" value="GAA4424736.1"/>
    <property type="molecule type" value="Genomic_DNA"/>
</dbReference>
<dbReference type="Pfam" id="PF13472">
    <property type="entry name" value="Lipase_GDSL_2"/>
    <property type="match status" value="1"/>
</dbReference>
<comment type="caution">
    <text evidence="3">The sequence shown here is derived from an EMBL/GenBank/DDBJ whole genome shotgun (WGS) entry which is preliminary data.</text>
</comment>
<gene>
    <name evidence="3" type="ORF">GCM10023188_04910</name>
</gene>
<dbReference type="Gene3D" id="2.60.120.260">
    <property type="entry name" value="Galactose-binding domain-like"/>
    <property type="match status" value="1"/>
</dbReference>
<dbReference type="PANTHER" id="PTHR37834">
    <property type="entry name" value="GDSL-LIKE LIPASE/ACYLHYDROLASE DOMAIN PROTEIN (AFU_ORTHOLOGUE AFUA_2G00620)"/>
    <property type="match status" value="1"/>
</dbReference>
<protein>
    <submittedName>
        <fullName evidence="3">SGNH/GDSL hydrolase family protein</fullName>
    </submittedName>
</protein>
<dbReference type="Gene3D" id="3.40.50.1110">
    <property type="entry name" value="SGNH hydrolase"/>
    <property type="match status" value="1"/>
</dbReference>
<dbReference type="GO" id="GO:0016787">
    <property type="term" value="F:hydrolase activity"/>
    <property type="evidence" value="ECO:0007669"/>
    <property type="project" value="UniProtKB-KW"/>
</dbReference>
<dbReference type="CDD" id="cd01831">
    <property type="entry name" value="Endoglucanase_E_like"/>
    <property type="match status" value="1"/>
</dbReference>